<dbReference type="AlphaFoldDB" id="A0A0B1SWX2"/>
<dbReference type="OrthoDB" id="407658at2759"/>
<name>A0A0B1SWX2_OESDE</name>
<dbReference type="EMBL" id="KN553749">
    <property type="protein sequence ID" value="KHJ89803.1"/>
    <property type="molecule type" value="Genomic_DNA"/>
</dbReference>
<dbReference type="InterPro" id="IPR004988">
    <property type="entry name" value="DUF273"/>
</dbReference>
<dbReference type="Gene3D" id="3.90.550.10">
    <property type="entry name" value="Spore Coat Polysaccharide Biosynthesis Protein SpsA, Chain A"/>
    <property type="match status" value="1"/>
</dbReference>
<evidence type="ECO:0000313" key="1">
    <source>
        <dbReference type="EMBL" id="KHJ89803.1"/>
    </source>
</evidence>
<dbReference type="PANTHER" id="PTHR31562">
    <property type="entry name" value="PROTEIN CBG18972"/>
    <property type="match status" value="1"/>
</dbReference>
<dbReference type="Proteomes" id="UP000053660">
    <property type="component" value="Unassembled WGS sequence"/>
</dbReference>
<proteinExistence type="predicted"/>
<organism evidence="1 2">
    <name type="scientific">Oesophagostomum dentatum</name>
    <name type="common">Nodular worm</name>
    <dbReference type="NCBI Taxonomy" id="61180"/>
    <lineage>
        <taxon>Eukaryota</taxon>
        <taxon>Metazoa</taxon>
        <taxon>Ecdysozoa</taxon>
        <taxon>Nematoda</taxon>
        <taxon>Chromadorea</taxon>
        <taxon>Rhabditida</taxon>
        <taxon>Rhabditina</taxon>
        <taxon>Rhabditomorpha</taxon>
        <taxon>Strongyloidea</taxon>
        <taxon>Strongylidae</taxon>
        <taxon>Oesophagostomum</taxon>
    </lineage>
</organism>
<protein>
    <submittedName>
        <fullName evidence="1">Uncharacterized protein</fullName>
    </submittedName>
</protein>
<dbReference type="InterPro" id="IPR029044">
    <property type="entry name" value="Nucleotide-diphossugar_trans"/>
</dbReference>
<keyword evidence="2" id="KW-1185">Reference proteome</keyword>
<dbReference type="PANTHER" id="PTHR31562:SF4">
    <property type="entry name" value="DUF268 DOMAIN-CONTAINING PROTEIN-RELATED"/>
    <property type="match status" value="1"/>
</dbReference>
<sequence>MWAQHKFAPAAPLTLSFAIRNARHSSNQKTWEKAKKALKELFRRIEEFLDPTAEIIFYDRFWNPEVMAGGYLVKNSHWAQGTGWARDIYLANSVWSPDRDFMMHDMKSQHLEDYEFVPVE</sequence>
<accession>A0A0B1SWX2</accession>
<gene>
    <name evidence="1" type="ORF">OESDEN_10363</name>
</gene>
<dbReference type="Pfam" id="PF03314">
    <property type="entry name" value="DUF273"/>
    <property type="match status" value="1"/>
</dbReference>
<evidence type="ECO:0000313" key="2">
    <source>
        <dbReference type="Proteomes" id="UP000053660"/>
    </source>
</evidence>
<reference evidence="1 2" key="1">
    <citation type="submission" date="2014-03" db="EMBL/GenBank/DDBJ databases">
        <title>Draft genome of the hookworm Oesophagostomum dentatum.</title>
        <authorList>
            <person name="Mitreva M."/>
        </authorList>
    </citation>
    <scope>NUCLEOTIDE SEQUENCE [LARGE SCALE GENOMIC DNA]</scope>
    <source>
        <strain evidence="1 2">OD-Hann</strain>
    </source>
</reference>